<dbReference type="EMBL" id="KE145357">
    <property type="protein sequence ID" value="EPE34235.1"/>
    <property type="molecule type" value="Genomic_DNA"/>
</dbReference>
<dbReference type="Proteomes" id="UP000016922">
    <property type="component" value="Unassembled WGS sequence"/>
</dbReference>
<dbReference type="KEGG" id="glz:GLAREA_07248"/>
<evidence type="ECO:0000313" key="1">
    <source>
        <dbReference type="EMBL" id="EPE34235.1"/>
    </source>
</evidence>
<dbReference type="RefSeq" id="XP_008079387.1">
    <property type="nucleotide sequence ID" value="XM_008081196.1"/>
</dbReference>
<evidence type="ECO:0000313" key="2">
    <source>
        <dbReference type="Proteomes" id="UP000016922"/>
    </source>
</evidence>
<dbReference type="AlphaFoldDB" id="S3D946"/>
<sequence length="200" mass="22844">MSEPNDATLEDLQTFLGTIQKYHTIDEFRENLEFHENPLWEPKVNQPISSVDYLFDFKWEQIGGSAISFSLKTLRIAKHLRTALVAKVPDQLGGFNDYTGVMIPGEIIVEEIITGRTRETYDHETKLKIKPEIEGQKAPLIGMVRTLSSKEKEKYVKTSVEREPENSDQLRVFRYHGAATRKVKTNLGSTINIGFEVSNE</sequence>
<keyword evidence="2" id="KW-1185">Reference proteome</keyword>
<protein>
    <submittedName>
        <fullName evidence="1">Uncharacterized protein</fullName>
    </submittedName>
</protein>
<dbReference type="GeneID" id="19466301"/>
<dbReference type="HOGENOM" id="CLU_1366359_0_0_1"/>
<reference evidence="1 2" key="1">
    <citation type="journal article" date="2013" name="BMC Genomics">
        <title>Genomics-driven discovery of the pneumocandin biosynthetic gene cluster in the fungus Glarea lozoyensis.</title>
        <authorList>
            <person name="Chen L."/>
            <person name="Yue Q."/>
            <person name="Zhang X."/>
            <person name="Xiang M."/>
            <person name="Wang C."/>
            <person name="Li S."/>
            <person name="Che Y."/>
            <person name="Ortiz-Lopez F.J."/>
            <person name="Bills G.F."/>
            <person name="Liu X."/>
            <person name="An Z."/>
        </authorList>
    </citation>
    <scope>NUCLEOTIDE SEQUENCE [LARGE SCALE GENOMIC DNA]</scope>
    <source>
        <strain evidence="2">ATCC 20868 / MF5171</strain>
    </source>
</reference>
<name>S3D946_GLAL2</name>
<accession>S3D946</accession>
<proteinExistence type="predicted"/>
<organism evidence="1 2">
    <name type="scientific">Glarea lozoyensis (strain ATCC 20868 / MF5171)</name>
    <dbReference type="NCBI Taxonomy" id="1116229"/>
    <lineage>
        <taxon>Eukaryota</taxon>
        <taxon>Fungi</taxon>
        <taxon>Dikarya</taxon>
        <taxon>Ascomycota</taxon>
        <taxon>Pezizomycotina</taxon>
        <taxon>Leotiomycetes</taxon>
        <taxon>Helotiales</taxon>
        <taxon>Helotiaceae</taxon>
        <taxon>Glarea</taxon>
    </lineage>
</organism>
<gene>
    <name evidence="1" type="ORF">GLAREA_07248</name>
</gene>